<dbReference type="InterPro" id="IPR003018">
    <property type="entry name" value="GAF"/>
</dbReference>
<evidence type="ECO:0000313" key="15">
    <source>
        <dbReference type="EMBL" id="HFB55354.1"/>
    </source>
</evidence>
<keyword evidence="6" id="KW-0813">Transport</keyword>
<dbReference type="Gene3D" id="1.10.274.10">
    <property type="entry name" value="PtsI, HPr-binding domain"/>
    <property type="match status" value="1"/>
</dbReference>
<dbReference type="Pfam" id="PF01590">
    <property type="entry name" value="GAF"/>
    <property type="match status" value="1"/>
</dbReference>
<dbReference type="InterPro" id="IPR008731">
    <property type="entry name" value="PTS_EIN"/>
</dbReference>
<dbReference type="InterPro" id="IPR006318">
    <property type="entry name" value="PTS_EI-like"/>
</dbReference>
<dbReference type="GO" id="GO:0046872">
    <property type="term" value="F:metal ion binding"/>
    <property type="evidence" value="ECO:0007669"/>
    <property type="project" value="UniProtKB-KW"/>
</dbReference>
<dbReference type="InterPro" id="IPR029016">
    <property type="entry name" value="GAF-like_dom_sf"/>
</dbReference>
<dbReference type="SUPFAM" id="SSF47831">
    <property type="entry name" value="Enzyme I of the PEP:sugar phosphotransferase system HPr-binding (sub)domain"/>
    <property type="match status" value="1"/>
</dbReference>
<comment type="subcellular location">
    <subcellularLocation>
        <location evidence="3">Cytoplasm</location>
    </subcellularLocation>
</comment>
<gene>
    <name evidence="15" type="primary">ptsP</name>
    <name evidence="15" type="ORF">ENJ46_05465</name>
</gene>
<dbReference type="Proteomes" id="UP000886042">
    <property type="component" value="Unassembled WGS sequence"/>
</dbReference>
<dbReference type="GO" id="GO:0008965">
    <property type="term" value="F:phosphoenolpyruvate-protein phosphotransferase activity"/>
    <property type="evidence" value="ECO:0007669"/>
    <property type="project" value="UniProtKB-EC"/>
</dbReference>
<comment type="caution">
    <text evidence="15">The sequence shown here is derived from an EMBL/GenBank/DDBJ whole genome shotgun (WGS) entry which is preliminary data.</text>
</comment>
<evidence type="ECO:0000256" key="7">
    <source>
        <dbReference type="ARBA" id="ARBA00022490"/>
    </source>
</evidence>
<dbReference type="PANTHER" id="PTHR46244">
    <property type="entry name" value="PHOSPHOENOLPYRUVATE-PROTEIN PHOSPHOTRANSFERASE"/>
    <property type="match status" value="1"/>
</dbReference>
<reference evidence="15" key="1">
    <citation type="journal article" date="2020" name="mSystems">
        <title>Genome- and Community-Level Interaction Insights into Carbon Utilization and Element Cycling Functions of Hydrothermarchaeota in Hydrothermal Sediment.</title>
        <authorList>
            <person name="Zhou Z."/>
            <person name="Liu Y."/>
            <person name="Xu W."/>
            <person name="Pan J."/>
            <person name="Luo Z.H."/>
            <person name="Li M."/>
        </authorList>
    </citation>
    <scope>NUCLEOTIDE SEQUENCE [LARGE SCALE GENOMIC DNA]</scope>
    <source>
        <strain evidence="15">HyVt-489</strain>
    </source>
</reference>
<dbReference type="Pfam" id="PF00391">
    <property type="entry name" value="PEP-utilizers"/>
    <property type="match status" value="1"/>
</dbReference>
<evidence type="ECO:0000256" key="6">
    <source>
        <dbReference type="ARBA" id="ARBA00022448"/>
    </source>
</evidence>
<keyword evidence="12" id="KW-0418">Kinase</keyword>
<dbReference type="InterPro" id="IPR000121">
    <property type="entry name" value="PEP_util_C"/>
</dbReference>
<dbReference type="SUPFAM" id="SSF52009">
    <property type="entry name" value="Phosphohistidine domain"/>
    <property type="match status" value="1"/>
</dbReference>
<dbReference type="GO" id="GO:0005737">
    <property type="term" value="C:cytoplasm"/>
    <property type="evidence" value="ECO:0007669"/>
    <property type="project" value="UniProtKB-SubCell"/>
</dbReference>
<evidence type="ECO:0000256" key="2">
    <source>
        <dbReference type="ARBA" id="ARBA00001946"/>
    </source>
</evidence>
<keyword evidence="7" id="KW-0963">Cytoplasm</keyword>
<keyword evidence="9 15" id="KW-0808">Transferase</keyword>
<dbReference type="SUPFAM" id="SSF55781">
    <property type="entry name" value="GAF domain-like"/>
    <property type="match status" value="1"/>
</dbReference>
<sequence length="729" mass="80041">LDQFVKVIASAMKVHVSSIYLRSADDLELCATRGLKQSSVHETRLALGEGLVGQVALRAEVINIAEASEHPDYVYKPETGERRFHSFLGVPLLRGGRNLGVLVVQGKKARVFTDHEVENLLTIATILAEIAVEDEREGGADKRLKGIRLSPTKPEKIQAQAFAEGLAKGRAVLHHPPLSAGDMIASDPALEQKRMDEAILKLRQSVDALVSGESSQLNRATKDIFESYRMFAYDRSWVSKLREAVQAGLTAEAAVERVRNEHRARMLKASDPYLRARLHDLEDLANRMLRSLQGENVEPGQQQLPEDAIIFARNLGPAEILDFDHARLKGIVLEEGSATAHATIICRTLNIPLLGMARGVLDRVEDGEVVLLDGENGDIYIRPSRAELEDFGLRSNIRFELRKAFSEQRDLRAITKDGKPVSLLLNAGLLVDLPQIDAVGADGIGLFRTEFQFMIAESMPRLSEQVDLYRRAIDAGGTRPVTFRTLDLGGDKILPYADPVPEENPAIGWRAIRIGLDRPGLLRYQLRALLSAGENRHLRLMFPMVATIEEFVEARECLNKEIDRRTRQGGDLPKKLEVGVMLETPSLAWQVDGICKHADFISVGANDLMQFFFAADRDNPRVAARYSGLHPAALSLLAHLAARSKAHKVPITVCGELAGRPLEAICLVALGFGNLSMPGTGIGPVKSAILALDAGKLNKLLVPLLSQSSDQSSVRDEVAAFCLKNGIPH</sequence>
<dbReference type="Pfam" id="PF02896">
    <property type="entry name" value="PEP-utilizers_C"/>
    <property type="match status" value="1"/>
</dbReference>
<evidence type="ECO:0000256" key="11">
    <source>
        <dbReference type="ARBA" id="ARBA00022723"/>
    </source>
</evidence>
<feature type="non-terminal residue" evidence="15">
    <location>
        <position position="1"/>
    </location>
</feature>
<dbReference type="GO" id="GO:0009401">
    <property type="term" value="P:phosphoenolpyruvate-dependent sugar phosphotransferase system"/>
    <property type="evidence" value="ECO:0007669"/>
    <property type="project" value="UniProtKB-KW"/>
</dbReference>
<dbReference type="InterPro" id="IPR040442">
    <property type="entry name" value="Pyrv_kinase-like_dom_sf"/>
</dbReference>
<evidence type="ECO:0000259" key="14">
    <source>
        <dbReference type="SMART" id="SM00065"/>
    </source>
</evidence>
<dbReference type="EMBL" id="DRMN01000356">
    <property type="protein sequence ID" value="HFB55354.1"/>
    <property type="molecule type" value="Genomic_DNA"/>
</dbReference>
<dbReference type="SMART" id="SM00065">
    <property type="entry name" value="GAF"/>
    <property type="match status" value="1"/>
</dbReference>
<dbReference type="GO" id="GO:0016301">
    <property type="term" value="F:kinase activity"/>
    <property type="evidence" value="ECO:0007669"/>
    <property type="project" value="UniProtKB-KW"/>
</dbReference>
<evidence type="ECO:0000256" key="8">
    <source>
        <dbReference type="ARBA" id="ARBA00022597"/>
    </source>
</evidence>
<dbReference type="InterPro" id="IPR036618">
    <property type="entry name" value="PtsI_HPr-bd_sf"/>
</dbReference>
<evidence type="ECO:0000256" key="10">
    <source>
        <dbReference type="ARBA" id="ARBA00022683"/>
    </source>
</evidence>
<evidence type="ECO:0000256" key="4">
    <source>
        <dbReference type="ARBA" id="ARBA00007837"/>
    </source>
</evidence>
<dbReference type="SUPFAM" id="SSF51621">
    <property type="entry name" value="Phosphoenolpyruvate/pyruvate domain"/>
    <property type="match status" value="1"/>
</dbReference>
<dbReference type="PRINTS" id="PR01736">
    <property type="entry name" value="PHPHTRNFRASE"/>
</dbReference>
<keyword evidence="8" id="KW-0762">Sugar transport</keyword>
<dbReference type="InterPro" id="IPR050499">
    <property type="entry name" value="PEP-utilizing_PTS_enzyme"/>
</dbReference>
<dbReference type="Pfam" id="PF05524">
    <property type="entry name" value="PEP-utilisers_N"/>
    <property type="match status" value="1"/>
</dbReference>
<evidence type="ECO:0000256" key="13">
    <source>
        <dbReference type="ARBA" id="ARBA00022842"/>
    </source>
</evidence>
<proteinExistence type="inferred from homology"/>
<protein>
    <recommendedName>
        <fullName evidence="5">phosphoenolpyruvate--protein phosphotransferase</fullName>
        <ecNumber evidence="5">2.7.3.9</ecNumber>
    </recommendedName>
</protein>
<keyword evidence="13" id="KW-0460">Magnesium</keyword>
<keyword evidence="10" id="KW-0598">Phosphotransferase system</keyword>
<evidence type="ECO:0000256" key="1">
    <source>
        <dbReference type="ARBA" id="ARBA00000683"/>
    </source>
</evidence>
<comment type="similarity">
    <text evidence="4">Belongs to the PEP-utilizing enzyme family.</text>
</comment>
<accession>A0A7C3GBG8</accession>
<dbReference type="InterPro" id="IPR015813">
    <property type="entry name" value="Pyrv/PenolPyrv_kinase-like_dom"/>
</dbReference>
<keyword evidence="11" id="KW-0479">Metal-binding</keyword>
<dbReference type="Gene3D" id="3.50.30.10">
    <property type="entry name" value="Phosphohistidine domain"/>
    <property type="match status" value="1"/>
</dbReference>
<evidence type="ECO:0000256" key="12">
    <source>
        <dbReference type="ARBA" id="ARBA00022777"/>
    </source>
</evidence>
<comment type="cofactor">
    <cofactor evidence="2">
        <name>Mg(2+)</name>
        <dbReference type="ChEBI" id="CHEBI:18420"/>
    </cofactor>
</comment>
<evidence type="ECO:0000256" key="9">
    <source>
        <dbReference type="ARBA" id="ARBA00022679"/>
    </source>
</evidence>
<feature type="domain" description="GAF" evidence="14">
    <location>
        <begin position="1"/>
        <end position="136"/>
    </location>
</feature>
<organism evidence="15">
    <name type="scientific">Hellea balneolensis</name>
    <dbReference type="NCBI Taxonomy" id="287478"/>
    <lineage>
        <taxon>Bacteria</taxon>
        <taxon>Pseudomonadati</taxon>
        <taxon>Pseudomonadota</taxon>
        <taxon>Alphaproteobacteria</taxon>
        <taxon>Maricaulales</taxon>
        <taxon>Robiginitomaculaceae</taxon>
        <taxon>Hellea</taxon>
    </lineage>
</organism>
<dbReference type="PANTHER" id="PTHR46244:SF6">
    <property type="entry name" value="PHOSPHOENOLPYRUVATE-PROTEIN PHOSPHOTRANSFERASE"/>
    <property type="match status" value="1"/>
</dbReference>
<dbReference type="NCBIfam" id="TIGR01417">
    <property type="entry name" value="PTS_I_fam"/>
    <property type="match status" value="1"/>
</dbReference>
<comment type="catalytic activity">
    <reaction evidence="1">
        <text>L-histidyl-[protein] + phosphoenolpyruvate = N(pros)-phospho-L-histidyl-[protein] + pyruvate</text>
        <dbReference type="Rhea" id="RHEA:23880"/>
        <dbReference type="Rhea" id="RHEA-COMP:9745"/>
        <dbReference type="Rhea" id="RHEA-COMP:9746"/>
        <dbReference type="ChEBI" id="CHEBI:15361"/>
        <dbReference type="ChEBI" id="CHEBI:29979"/>
        <dbReference type="ChEBI" id="CHEBI:58702"/>
        <dbReference type="ChEBI" id="CHEBI:64837"/>
        <dbReference type="EC" id="2.7.3.9"/>
    </reaction>
</comment>
<evidence type="ECO:0000256" key="3">
    <source>
        <dbReference type="ARBA" id="ARBA00004496"/>
    </source>
</evidence>
<dbReference type="Gene3D" id="3.20.20.60">
    <property type="entry name" value="Phosphoenolpyruvate-binding domains"/>
    <property type="match status" value="1"/>
</dbReference>
<dbReference type="EC" id="2.7.3.9" evidence="5"/>
<dbReference type="InterPro" id="IPR036637">
    <property type="entry name" value="Phosphohistidine_dom_sf"/>
</dbReference>
<evidence type="ECO:0000256" key="5">
    <source>
        <dbReference type="ARBA" id="ARBA00012232"/>
    </source>
</evidence>
<dbReference type="AlphaFoldDB" id="A0A7C3GBG8"/>
<name>A0A7C3GBG8_9PROT</name>
<dbReference type="Gene3D" id="3.30.450.40">
    <property type="match status" value="1"/>
</dbReference>
<dbReference type="InterPro" id="IPR008279">
    <property type="entry name" value="PEP-util_enz_mobile_dom"/>
</dbReference>